<proteinExistence type="predicted"/>
<gene>
    <name evidence="2" type="ORF">HSCHL_2564</name>
</gene>
<dbReference type="AlphaFoldDB" id="A0A2T5G3P0"/>
<dbReference type="EMBL" id="PEBV01000072">
    <property type="protein sequence ID" value="PTQ50809.1"/>
    <property type="molecule type" value="Genomic_DNA"/>
</dbReference>
<dbReference type="Proteomes" id="UP000244180">
    <property type="component" value="Unassembled WGS sequence"/>
</dbReference>
<organism evidence="2 3">
    <name type="scientific">Hydrogenibacillus schlegelii</name>
    <name type="common">Bacillus schlegelii</name>
    <dbReference type="NCBI Taxonomy" id="1484"/>
    <lineage>
        <taxon>Bacteria</taxon>
        <taxon>Bacillati</taxon>
        <taxon>Bacillota</taxon>
        <taxon>Bacilli</taxon>
        <taxon>Bacillales</taxon>
        <taxon>Bacillales Family X. Incertae Sedis</taxon>
        <taxon>Hydrogenibacillus</taxon>
    </lineage>
</organism>
<evidence type="ECO:0000259" key="1">
    <source>
        <dbReference type="Pfam" id="PF00984"/>
    </source>
</evidence>
<dbReference type="SUPFAM" id="SSF48179">
    <property type="entry name" value="6-phosphogluconate dehydrogenase C-terminal domain-like"/>
    <property type="match status" value="1"/>
</dbReference>
<protein>
    <submittedName>
        <fullName evidence="2">UDP-glucose 6-dehydrogenase</fullName>
    </submittedName>
</protein>
<comment type="caution">
    <text evidence="2">The sequence shown here is derived from an EMBL/GenBank/DDBJ whole genome shotgun (WGS) entry which is preliminary data.</text>
</comment>
<dbReference type="Gene3D" id="1.20.5.100">
    <property type="entry name" value="Cytochrome c1, transmembrane anchor, C-terminal"/>
    <property type="match status" value="1"/>
</dbReference>
<sequence>MIKYAANAFLALKISFINEIAGLSEKVGADVIEVARGIGLDARIGPRYLTAGLGWGGSCFPKDTAALLRRPRACLQAEHG</sequence>
<evidence type="ECO:0000313" key="3">
    <source>
        <dbReference type="Proteomes" id="UP000244180"/>
    </source>
</evidence>
<accession>A0A2T5G3P0</accession>
<reference evidence="2 3" key="1">
    <citation type="submission" date="2017-08" db="EMBL/GenBank/DDBJ databases">
        <title>Burning lignite coal seam in the remote Altai Mountains harbors a hydrogen-driven thermophilic microbial community.</title>
        <authorList>
            <person name="Kadnikov V.V."/>
            <person name="Mardanov A.V."/>
            <person name="Ivasenko D."/>
            <person name="Beletsky A.V."/>
            <person name="Karnachuk O.V."/>
            <person name="Ravin N.V."/>
        </authorList>
    </citation>
    <scope>NUCLEOTIDE SEQUENCE [LARGE SCALE GENOMIC DNA]</scope>
    <source>
        <strain evidence="2">AL33</strain>
    </source>
</reference>
<dbReference type="PANTHER" id="PTHR43750">
    <property type="entry name" value="UDP-GLUCOSE 6-DEHYDROGENASE TUAD"/>
    <property type="match status" value="1"/>
</dbReference>
<dbReference type="GO" id="GO:0016616">
    <property type="term" value="F:oxidoreductase activity, acting on the CH-OH group of donors, NAD or NADP as acceptor"/>
    <property type="evidence" value="ECO:0007669"/>
    <property type="project" value="InterPro"/>
</dbReference>
<dbReference type="GO" id="GO:0051287">
    <property type="term" value="F:NAD binding"/>
    <property type="evidence" value="ECO:0007669"/>
    <property type="project" value="InterPro"/>
</dbReference>
<dbReference type="Gene3D" id="3.40.50.720">
    <property type="entry name" value="NAD(P)-binding Rossmann-like Domain"/>
    <property type="match status" value="1"/>
</dbReference>
<name>A0A2T5G3P0_HYDSH</name>
<dbReference type="Pfam" id="PF00984">
    <property type="entry name" value="UDPG_MGDP_dh"/>
    <property type="match status" value="1"/>
</dbReference>
<dbReference type="PANTHER" id="PTHR43750:SF3">
    <property type="entry name" value="UDP-GLUCOSE 6-DEHYDROGENASE TUAD"/>
    <property type="match status" value="1"/>
</dbReference>
<evidence type="ECO:0000313" key="2">
    <source>
        <dbReference type="EMBL" id="PTQ50809.1"/>
    </source>
</evidence>
<dbReference type="InterPro" id="IPR008927">
    <property type="entry name" value="6-PGluconate_DH-like_C_sf"/>
</dbReference>
<dbReference type="InterPro" id="IPR014026">
    <property type="entry name" value="UDP-Glc/GDP-Man_DH_dimer"/>
</dbReference>
<feature type="domain" description="UDP-glucose/GDP-mannose dehydrogenase dimerisation" evidence="1">
    <location>
        <begin position="1"/>
        <end position="70"/>
    </location>
</feature>